<dbReference type="Pfam" id="PF02949">
    <property type="entry name" value="7tm_6"/>
    <property type="match status" value="1"/>
</dbReference>
<feature type="transmembrane region" description="Helical" evidence="10">
    <location>
        <begin position="322"/>
        <end position="343"/>
    </location>
</feature>
<gene>
    <name evidence="11" type="ORF">CALMAC_LOCUS1604</name>
</gene>
<keyword evidence="7 10" id="KW-0472">Membrane</keyword>
<dbReference type="EMBL" id="CAACVG010001873">
    <property type="protein sequence ID" value="VEN35799.1"/>
    <property type="molecule type" value="Genomic_DNA"/>
</dbReference>
<dbReference type="PANTHER" id="PTHR21137">
    <property type="entry name" value="ODORANT RECEPTOR"/>
    <property type="match status" value="1"/>
</dbReference>
<evidence type="ECO:0000256" key="4">
    <source>
        <dbReference type="ARBA" id="ARBA00022692"/>
    </source>
</evidence>
<dbReference type="GO" id="GO:0005886">
    <property type="term" value="C:plasma membrane"/>
    <property type="evidence" value="ECO:0007669"/>
    <property type="project" value="UniProtKB-SubCell"/>
</dbReference>
<dbReference type="GO" id="GO:0004984">
    <property type="term" value="F:olfactory receptor activity"/>
    <property type="evidence" value="ECO:0007669"/>
    <property type="project" value="InterPro"/>
</dbReference>
<evidence type="ECO:0000313" key="12">
    <source>
        <dbReference type="Proteomes" id="UP000410492"/>
    </source>
</evidence>
<accession>A0A653BJR3</accession>
<evidence type="ECO:0000256" key="5">
    <source>
        <dbReference type="ARBA" id="ARBA00022725"/>
    </source>
</evidence>
<name>A0A653BJR3_CALMS</name>
<organism evidence="11 12">
    <name type="scientific">Callosobruchus maculatus</name>
    <name type="common">Southern cowpea weevil</name>
    <name type="synonym">Pulse bruchid</name>
    <dbReference type="NCBI Taxonomy" id="64391"/>
    <lineage>
        <taxon>Eukaryota</taxon>
        <taxon>Metazoa</taxon>
        <taxon>Ecdysozoa</taxon>
        <taxon>Arthropoda</taxon>
        <taxon>Hexapoda</taxon>
        <taxon>Insecta</taxon>
        <taxon>Pterygota</taxon>
        <taxon>Neoptera</taxon>
        <taxon>Endopterygota</taxon>
        <taxon>Coleoptera</taxon>
        <taxon>Polyphaga</taxon>
        <taxon>Cucujiformia</taxon>
        <taxon>Chrysomeloidea</taxon>
        <taxon>Chrysomelidae</taxon>
        <taxon>Bruchinae</taxon>
        <taxon>Bruchini</taxon>
        <taxon>Callosobruchus</taxon>
    </lineage>
</organism>
<comment type="subcellular location">
    <subcellularLocation>
        <location evidence="1 10">Cell membrane</location>
        <topology evidence="1 10">Multi-pass membrane protein</topology>
    </subcellularLocation>
</comment>
<sequence length="414" mass="47923">MKSSKKDFFTTVEIFNKVAGVWLEPETSAKWKRTLHIVYNSFLFLYGMFFFICEALVISYILQELKLLVTHIAMITNHMVSILEFTILITNQTKMAELKRMLQDESLSYDDCPSSEGLIKRSKSFYERISIVSYFVYWMVGTSAHMSALKVLNADVPGKYFEQNSTCYDFVPHLFLIPFDTETKRRCKNALIGMDFGLWIFAGYIATHDTTLYSFVSCIKAKLEILSEATRTIRDRTKVRMGLPRDLELMRDADIPDFEMEMYFEIRRSNQILAILISASEGVEEIFNITLLARTLSSLLVIASILFVSSTMTFEDPEMFHLVEYCSGAFFQLFMICYFAIFVTDASQAYRGCLYELDWFSSSRRFKQCMLIMMQRMERPLNITIGKFSPITLQTFVAVTRVSFSYATVLKAVD</sequence>
<feature type="transmembrane region" description="Helical" evidence="10">
    <location>
        <begin position="37"/>
        <end position="62"/>
    </location>
</feature>
<evidence type="ECO:0000256" key="3">
    <source>
        <dbReference type="ARBA" id="ARBA00022606"/>
    </source>
</evidence>
<feature type="transmembrane region" description="Helical" evidence="10">
    <location>
        <begin position="291"/>
        <end position="310"/>
    </location>
</feature>
<feature type="transmembrane region" description="Helical" evidence="10">
    <location>
        <begin position="68"/>
        <end position="90"/>
    </location>
</feature>
<evidence type="ECO:0000256" key="6">
    <source>
        <dbReference type="ARBA" id="ARBA00022989"/>
    </source>
</evidence>
<keyword evidence="4 10" id="KW-0812">Transmembrane</keyword>
<keyword evidence="5 10" id="KW-0552">Olfaction</keyword>
<evidence type="ECO:0000256" key="9">
    <source>
        <dbReference type="ARBA" id="ARBA00023224"/>
    </source>
</evidence>
<dbReference type="InterPro" id="IPR004117">
    <property type="entry name" value="7tm6_olfct_rcpt"/>
</dbReference>
<keyword evidence="8 10" id="KW-0675">Receptor</keyword>
<comment type="similarity">
    <text evidence="10">Belongs to the insect chemoreceptor superfamily. Heteromeric odorant receptor channel (TC 1.A.69) family.</text>
</comment>
<dbReference type="PANTHER" id="PTHR21137:SF35">
    <property type="entry name" value="ODORANT RECEPTOR 19A-RELATED"/>
    <property type="match status" value="1"/>
</dbReference>
<dbReference type="GO" id="GO:0005549">
    <property type="term" value="F:odorant binding"/>
    <property type="evidence" value="ECO:0007669"/>
    <property type="project" value="InterPro"/>
</dbReference>
<dbReference type="OrthoDB" id="8191658at2759"/>
<keyword evidence="9 10" id="KW-0807">Transducer</keyword>
<keyword evidence="12" id="KW-1185">Reference proteome</keyword>
<comment type="caution">
    <text evidence="10">Lacks conserved residue(s) required for the propagation of feature annotation.</text>
</comment>
<dbReference type="GO" id="GO:0007165">
    <property type="term" value="P:signal transduction"/>
    <property type="evidence" value="ECO:0007669"/>
    <property type="project" value="UniProtKB-KW"/>
</dbReference>
<evidence type="ECO:0000256" key="8">
    <source>
        <dbReference type="ARBA" id="ARBA00023170"/>
    </source>
</evidence>
<evidence type="ECO:0000256" key="10">
    <source>
        <dbReference type="RuleBase" id="RU351113"/>
    </source>
</evidence>
<evidence type="ECO:0000256" key="7">
    <source>
        <dbReference type="ARBA" id="ARBA00023136"/>
    </source>
</evidence>
<protein>
    <recommendedName>
        <fullName evidence="10">Odorant receptor</fullName>
    </recommendedName>
</protein>
<dbReference type="AlphaFoldDB" id="A0A653BJR3"/>
<reference evidence="11 12" key="1">
    <citation type="submission" date="2019-01" db="EMBL/GenBank/DDBJ databases">
        <authorList>
            <person name="Sayadi A."/>
        </authorList>
    </citation>
    <scope>NUCLEOTIDE SEQUENCE [LARGE SCALE GENOMIC DNA]</scope>
</reference>
<evidence type="ECO:0000256" key="2">
    <source>
        <dbReference type="ARBA" id="ARBA00022475"/>
    </source>
</evidence>
<dbReference type="Proteomes" id="UP000410492">
    <property type="component" value="Unassembled WGS sequence"/>
</dbReference>
<evidence type="ECO:0000313" key="11">
    <source>
        <dbReference type="EMBL" id="VEN35799.1"/>
    </source>
</evidence>
<keyword evidence="3 10" id="KW-0716">Sensory transduction</keyword>
<evidence type="ECO:0000256" key="1">
    <source>
        <dbReference type="ARBA" id="ARBA00004651"/>
    </source>
</evidence>
<proteinExistence type="inferred from homology"/>
<keyword evidence="2" id="KW-1003">Cell membrane</keyword>
<keyword evidence="6 10" id="KW-1133">Transmembrane helix</keyword>